<feature type="region of interest" description="Disordered" evidence="1">
    <location>
        <begin position="1"/>
        <end position="272"/>
    </location>
</feature>
<protein>
    <submittedName>
        <fullName evidence="2">Uncharacterized protein</fullName>
    </submittedName>
</protein>
<dbReference type="EMBL" id="KQ964247">
    <property type="protein sequence ID" value="KXJ94442.1"/>
    <property type="molecule type" value="Genomic_DNA"/>
</dbReference>
<feature type="compositionally biased region" description="Polar residues" evidence="1">
    <location>
        <begin position="88"/>
        <end position="97"/>
    </location>
</feature>
<organism evidence="2 3">
    <name type="scientific">Microdochium bolleyi</name>
    <dbReference type="NCBI Taxonomy" id="196109"/>
    <lineage>
        <taxon>Eukaryota</taxon>
        <taxon>Fungi</taxon>
        <taxon>Dikarya</taxon>
        <taxon>Ascomycota</taxon>
        <taxon>Pezizomycotina</taxon>
        <taxon>Sordariomycetes</taxon>
        <taxon>Xylariomycetidae</taxon>
        <taxon>Xylariales</taxon>
        <taxon>Microdochiaceae</taxon>
        <taxon>Microdochium</taxon>
    </lineage>
</organism>
<keyword evidence="3" id="KW-1185">Reference proteome</keyword>
<proteinExistence type="predicted"/>
<feature type="compositionally biased region" description="Polar residues" evidence="1">
    <location>
        <begin position="70"/>
        <end position="80"/>
    </location>
</feature>
<accession>A0A136JBC8</accession>
<feature type="compositionally biased region" description="Polar residues" evidence="1">
    <location>
        <begin position="124"/>
        <end position="144"/>
    </location>
</feature>
<feature type="compositionally biased region" description="Basic and acidic residues" evidence="1">
    <location>
        <begin position="152"/>
        <end position="165"/>
    </location>
</feature>
<dbReference type="AlphaFoldDB" id="A0A136JBC8"/>
<sequence length="272" mass="29666">MASTLGVTRSGEGRRSFDTTDYLSSGGDSNTGAVRKSFSGSRPSTAAMMRETGRAQDSDPDVAEMAGAAPNTTTRGTWLRSSAGGARATTTLRQELANNLAREQQQRPEAQPPVAHSFNFDFSIPSSSSTARLVQQPHQSTSDAYRSASLRHPQEPLELSHDRALHALSRPPNDALHQHPDNQTLLASKRTPAQLESSDAVETHLHKRRQTLSDSDKPAPAADRQQQRSYHSPRRDGVVTSPRTRASVERRRRLSAAAAALQPLEPFKDHAH</sequence>
<dbReference type="Proteomes" id="UP000070501">
    <property type="component" value="Unassembled WGS sequence"/>
</dbReference>
<feature type="non-terminal residue" evidence="2">
    <location>
        <position position="272"/>
    </location>
</feature>
<gene>
    <name evidence="2" type="ORF">Micbo1qcDRAFT_159609</name>
</gene>
<feature type="compositionally biased region" description="Low complexity" evidence="1">
    <location>
        <begin position="101"/>
        <end position="113"/>
    </location>
</feature>
<evidence type="ECO:0000313" key="2">
    <source>
        <dbReference type="EMBL" id="KXJ94442.1"/>
    </source>
</evidence>
<evidence type="ECO:0000256" key="1">
    <source>
        <dbReference type="SAM" id="MobiDB-lite"/>
    </source>
</evidence>
<feature type="compositionally biased region" description="Polar residues" evidence="1">
    <location>
        <begin position="19"/>
        <end position="44"/>
    </location>
</feature>
<dbReference type="InParanoid" id="A0A136JBC8"/>
<name>A0A136JBC8_9PEZI</name>
<evidence type="ECO:0000313" key="3">
    <source>
        <dbReference type="Proteomes" id="UP000070501"/>
    </source>
</evidence>
<reference evidence="3" key="1">
    <citation type="submission" date="2016-02" db="EMBL/GenBank/DDBJ databases">
        <title>Draft genome sequence of Microdochium bolleyi, a fungal endophyte of beachgrass.</title>
        <authorList>
            <consortium name="DOE Joint Genome Institute"/>
            <person name="David A.S."/>
            <person name="May G."/>
            <person name="Haridas S."/>
            <person name="Lim J."/>
            <person name="Wang M."/>
            <person name="Labutti K."/>
            <person name="Lipzen A."/>
            <person name="Barry K."/>
            <person name="Grigoriev I.V."/>
        </authorList>
    </citation>
    <scope>NUCLEOTIDE SEQUENCE [LARGE SCALE GENOMIC DNA]</scope>
    <source>
        <strain evidence="3">J235TASD1</strain>
    </source>
</reference>